<feature type="domain" description="Nicotinate phosphoribosyltransferase N-terminal" evidence="13">
    <location>
        <begin position="40"/>
        <end position="165"/>
    </location>
</feature>
<dbReference type="Pfam" id="PF17956">
    <property type="entry name" value="NAPRTase_C"/>
    <property type="match status" value="1"/>
</dbReference>
<keyword evidence="4" id="KW-0597">Phosphoprotein</keyword>
<evidence type="ECO:0000256" key="10">
    <source>
        <dbReference type="RuleBase" id="RU365100"/>
    </source>
</evidence>
<comment type="catalytic activity">
    <reaction evidence="9 10">
        <text>5-phospho-alpha-D-ribose 1-diphosphate + nicotinate + ATP + H2O = nicotinate beta-D-ribonucleotide + ADP + phosphate + diphosphate</text>
        <dbReference type="Rhea" id="RHEA:36163"/>
        <dbReference type="ChEBI" id="CHEBI:15377"/>
        <dbReference type="ChEBI" id="CHEBI:30616"/>
        <dbReference type="ChEBI" id="CHEBI:32544"/>
        <dbReference type="ChEBI" id="CHEBI:33019"/>
        <dbReference type="ChEBI" id="CHEBI:43474"/>
        <dbReference type="ChEBI" id="CHEBI:57502"/>
        <dbReference type="ChEBI" id="CHEBI:58017"/>
        <dbReference type="ChEBI" id="CHEBI:456216"/>
        <dbReference type="EC" id="6.3.4.21"/>
    </reaction>
</comment>
<evidence type="ECO:0000259" key="14">
    <source>
        <dbReference type="Pfam" id="PF17956"/>
    </source>
</evidence>
<evidence type="ECO:0000256" key="2">
    <source>
        <dbReference type="ARBA" id="ARBA00010897"/>
    </source>
</evidence>
<evidence type="ECO:0000259" key="13">
    <source>
        <dbReference type="Pfam" id="PF17767"/>
    </source>
</evidence>
<dbReference type="PIRSF" id="PIRSF000484">
    <property type="entry name" value="NAPRT"/>
    <property type="match status" value="1"/>
</dbReference>
<keyword evidence="7 10" id="KW-0808">Transferase</keyword>
<name>A0A7R9YCN9_9STRA</name>
<reference evidence="15" key="1">
    <citation type="submission" date="2021-01" db="EMBL/GenBank/DDBJ databases">
        <authorList>
            <person name="Corre E."/>
            <person name="Pelletier E."/>
            <person name="Niang G."/>
            <person name="Scheremetjew M."/>
            <person name="Finn R."/>
            <person name="Kale V."/>
            <person name="Holt S."/>
            <person name="Cochrane G."/>
            <person name="Meng A."/>
            <person name="Brown T."/>
            <person name="Cohen L."/>
        </authorList>
    </citation>
    <scope>NUCLEOTIDE SEQUENCE</scope>
    <source>
        <strain evidence="15">CCMP2078</strain>
    </source>
</reference>
<feature type="domain" description="Nicotinate/nicotinamide phosphoribosyltransferase" evidence="12">
    <location>
        <begin position="187"/>
        <end position="424"/>
    </location>
</feature>
<evidence type="ECO:0000256" key="5">
    <source>
        <dbReference type="ARBA" id="ARBA00022598"/>
    </source>
</evidence>
<dbReference type="GO" id="GO:0005829">
    <property type="term" value="C:cytosol"/>
    <property type="evidence" value="ECO:0007669"/>
    <property type="project" value="TreeGrafter"/>
</dbReference>
<dbReference type="EC" id="6.3.4.21" evidence="3 10"/>
<dbReference type="AlphaFoldDB" id="A0A7R9YCN9"/>
<dbReference type="InterPro" id="IPR041525">
    <property type="entry name" value="N/Namide_PRibTrfase"/>
</dbReference>
<dbReference type="Pfam" id="PF17767">
    <property type="entry name" value="NAPRTase_N"/>
    <property type="match status" value="1"/>
</dbReference>
<dbReference type="GO" id="GO:0004516">
    <property type="term" value="F:nicotinate phosphoribosyltransferase activity"/>
    <property type="evidence" value="ECO:0007669"/>
    <property type="project" value="UniProtKB-UniRule"/>
</dbReference>
<comment type="PTM">
    <text evidence="10">Transiently phosphorylated on a His residue during the reaction cycle. Phosphorylation strongly increases the affinity for substrates and increases the rate of nicotinate D-ribonucleotide production. Dephosphorylation regenerates the low-affinity form of the enzyme, leading to product release.</text>
</comment>
<dbReference type="SUPFAM" id="SSF51690">
    <property type="entry name" value="Nicotinate/Quinolinate PRTase C-terminal domain-like"/>
    <property type="match status" value="1"/>
</dbReference>
<feature type="domain" description="Nicotinate phosphoribosyltransferase C-terminal" evidence="14">
    <location>
        <begin position="431"/>
        <end position="551"/>
    </location>
</feature>
<protein>
    <recommendedName>
        <fullName evidence="3 10">Nicotinate phosphoribosyltransferase</fullName>
        <ecNumber evidence="3 10">6.3.4.21</ecNumber>
    </recommendedName>
</protein>
<dbReference type="InterPro" id="IPR006405">
    <property type="entry name" value="Nic_PRibTrfase_pncB"/>
</dbReference>
<dbReference type="InterPro" id="IPR007229">
    <property type="entry name" value="Nic_PRibTrfase-Fam"/>
</dbReference>
<dbReference type="InterPro" id="IPR013785">
    <property type="entry name" value="Aldolase_TIM"/>
</dbReference>
<dbReference type="NCBIfam" id="TIGR01513">
    <property type="entry name" value="NAPRTase_put"/>
    <property type="match status" value="1"/>
</dbReference>
<feature type="compositionally biased region" description="Basic and acidic residues" evidence="11">
    <location>
        <begin position="1"/>
        <end position="11"/>
    </location>
</feature>
<organism evidence="15">
    <name type="scientific">Pinguiococcus pyrenoidosus</name>
    <dbReference type="NCBI Taxonomy" id="172671"/>
    <lineage>
        <taxon>Eukaryota</taxon>
        <taxon>Sar</taxon>
        <taxon>Stramenopiles</taxon>
        <taxon>Ochrophyta</taxon>
        <taxon>Pinguiophyceae</taxon>
        <taxon>Pinguiochrysidales</taxon>
        <taxon>Pinguiochrysidaceae</taxon>
        <taxon>Pinguiococcus</taxon>
    </lineage>
</organism>
<feature type="region of interest" description="Disordered" evidence="11">
    <location>
        <begin position="1"/>
        <end position="34"/>
    </location>
</feature>
<evidence type="ECO:0000313" key="15">
    <source>
        <dbReference type="EMBL" id="CAD8259789.1"/>
    </source>
</evidence>
<evidence type="ECO:0000256" key="7">
    <source>
        <dbReference type="ARBA" id="ARBA00022679"/>
    </source>
</evidence>
<evidence type="ECO:0000256" key="8">
    <source>
        <dbReference type="ARBA" id="ARBA00023426"/>
    </source>
</evidence>
<proteinExistence type="inferred from homology"/>
<comment type="function">
    <text evidence="8">Catalyzes the first step in the biosynthesis of NAD from nicotinic acid, the ATP-dependent synthesis of beta-nicotinate D-ribonucleotide from nicotinate and 5-phospho-D-ribose 1-phosphate. Helps prevent cellular oxidative stress via its role in NAD biosynthesis.</text>
</comment>
<keyword evidence="6 10" id="KW-0662">Pyridine nucleotide biosynthesis</keyword>
<dbReference type="GO" id="GO:0034355">
    <property type="term" value="P:NAD+ biosynthetic process via the salvage pathway"/>
    <property type="evidence" value="ECO:0007669"/>
    <property type="project" value="TreeGrafter"/>
</dbReference>
<evidence type="ECO:0000256" key="6">
    <source>
        <dbReference type="ARBA" id="ARBA00022642"/>
    </source>
</evidence>
<dbReference type="InterPro" id="IPR041619">
    <property type="entry name" value="NAPRTase_C"/>
</dbReference>
<accession>A0A7R9YCN9</accession>
<evidence type="ECO:0000256" key="9">
    <source>
        <dbReference type="ARBA" id="ARBA00048668"/>
    </source>
</evidence>
<dbReference type="EMBL" id="HBEA01012197">
    <property type="protein sequence ID" value="CAD8259789.1"/>
    <property type="molecule type" value="Transcribed_RNA"/>
</dbReference>
<gene>
    <name evidence="15" type="ORF">PPYR1160_LOCUS9291</name>
</gene>
<dbReference type="Gene3D" id="3.20.140.10">
    <property type="entry name" value="nicotinate phosphoribosyltransferase"/>
    <property type="match status" value="2"/>
</dbReference>
<dbReference type="SUPFAM" id="SSF54675">
    <property type="entry name" value="Nicotinate/Quinolinate PRTase N-terminal domain-like"/>
    <property type="match status" value="1"/>
</dbReference>
<evidence type="ECO:0000256" key="1">
    <source>
        <dbReference type="ARBA" id="ARBA00004952"/>
    </source>
</evidence>
<keyword evidence="5 10" id="KW-0436">Ligase</keyword>
<comment type="similarity">
    <text evidence="2 10">Belongs to the NAPRTase family.</text>
</comment>
<evidence type="ECO:0000256" key="3">
    <source>
        <dbReference type="ARBA" id="ARBA00013236"/>
    </source>
</evidence>
<dbReference type="PANTHER" id="PTHR11098">
    <property type="entry name" value="NICOTINATE PHOSPHORIBOSYLTRANSFERASE"/>
    <property type="match status" value="1"/>
</dbReference>
<dbReference type="NCBIfam" id="NF006695">
    <property type="entry name" value="PRK09243.1-2"/>
    <property type="match status" value="1"/>
</dbReference>
<dbReference type="FunFam" id="3.20.140.10:FF:000006">
    <property type="entry name" value="Nicotinate phosphoribosyltransferase"/>
    <property type="match status" value="1"/>
</dbReference>
<evidence type="ECO:0000256" key="11">
    <source>
        <dbReference type="SAM" id="MobiDB-lite"/>
    </source>
</evidence>
<evidence type="ECO:0000259" key="12">
    <source>
        <dbReference type="Pfam" id="PF04095"/>
    </source>
</evidence>
<dbReference type="UniPathway" id="UPA00253">
    <property type="reaction ID" value="UER00457"/>
</dbReference>
<evidence type="ECO:0000256" key="4">
    <source>
        <dbReference type="ARBA" id="ARBA00022553"/>
    </source>
</evidence>
<dbReference type="GO" id="GO:0016740">
    <property type="term" value="F:transferase activity"/>
    <property type="evidence" value="ECO:0007669"/>
    <property type="project" value="UniProtKB-KW"/>
</dbReference>
<dbReference type="Pfam" id="PF04095">
    <property type="entry name" value="NAPRTase"/>
    <property type="match status" value="1"/>
</dbReference>
<dbReference type="InterPro" id="IPR036068">
    <property type="entry name" value="Nicotinate_pribotase-like_C"/>
</dbReference>
<dbReference type="Gene3D" id="3.20.20.70">
    <property type="entry name" value="Aldolase class I"/>
    <property type="match status" value="1"/>
</dbReference>
<sequence length="567" mass="62765">MKRSGEIKEQDGTETNGKKRRRISSDDEDLKPTNPLVSPLLTDLYQLTMAYGHWKAGRHEDHSVFDLYFRKNPFRGEFTIFAGLEEVLKHLRHFHFSDGDLEYVAELLKPEPEFIEWLASVDCRKIKVCAIAEGSVVFPREPLLRIEGPLAVAQLLETTFLNLVNYPSLVATNAARMRLAAGSDKLLMEFGLRRAQGPDGAVSASRYSYVGGFDATSNVLAGKLTNIPVKGTHAHAYVQAYSGIDDLRDRRLGDNSDFAGAVLKTREELGFHGAHDGELAAFISYAQAFPSGFLALVDTYDTLTSGVPNFIAVAIELIKLGKKPVGIRLDSGDLSYFSKKARQLLREAAEKSGFAELAAATIIASNDLNEQVIHSLNQEGHEIDGFGIGTHLVTCQAQPALGCVYKLVEINNRPRIKLSQDISKVSLPGSKQVYRLYGSAGHPLVDLMLLATEEPPLRGKRILCRHPLEAAKRCYVTPAEVEPLLQVVWDGAADTNDVAKGKDDPSDTDGVGPLFLARKHALAQLERLRDDHLREVNPTPYKVSVSEKLYEYMHELWEMEAPIMELS</sequence>
<dbReference type="PANTHER" id="PTHR11098:SF1">
    <property type="entry name" value="NICOTINATE PHOSPHORIBOSYLTRANSFERASE"/>
    <property type="match status" value="1"/>
</dbReference>
<dbReference type="InterPro" id="IPR040727">
    <property type="entry name" value="NAPRTase_N"/>
</dbReference>
<dbReference type="CDD" id="cd01570">
    <property type="entry name" value="NAPRTase_A"/>
    <property type="match status" value="1"/>
</dbReference>
<comment type="pathway">
    <text evidence="1 10">Cofactor biosynthesis; NAD(+) biosynthesis; nicotinate D-ribonucleotide from nicotinate: step 1/1.</text>
</comment>